<dbReference type="CDD" id="cd07522">
    <property type="entry name" value="HAD_cN-II"/>
    <property type="match status" value="1"/>
</dbReference>
<feature type="coiled-coil region" evidence="7">
    <location>
        <begin position="429"/>
        <end position="481"/>
    </location>
</feature>
<dbReference type="Gene3D" id="6.10.250.2470">
    <property type="match status" value="1"/>
</dbReference>
<accession>A0A6A4SX48</accession>
<dbReference type="Proteomes" id="UP000438429">
    <property type="component" value="Unassembled WGS sequence"/>
</dbReference>
<dbReference type="PANTHER" id="PTHR31233:SF12">
    <property type="entry name" value="BICAUDAL D HOMOLOG 2-LIKE"/>
    <property type="match status" value="1"/>
</dbReference>
<comment type="similarity">
    <text evidence="2">Belongs to the BicD family.</text>
</comment>
<feature type="compositionally biased region" description="Basic and acidic residues" evidence="8">
    <location>
        <begin position="927"/>
        <end position="938"/>
    </location>
</feature>
<protein>
    <submittedName>
        <fullName evidence="9">Uncharacterized protein</fullName>
    </submittedName>
</protein>
<dbReference type="GO" id="GO:0070507">
    <property type="term" value="P:regulation of microtubule cytoskeleton organization"/>
    <property type="evidence" value="ECO:0007669"/>
    <property type="project" value="TreeGrafter"/>
</dbReference>
<dbReference type="PANTHER" id="PTHR31233">
    <property type="entry name" value="BICAUDAL D FAMILY MEMBER"/>
    <property type="match status" value="1"/>
</dbReference>
<name>A0A6A4SX48_SCOMX</name>
<dbReference type="GO" id="GO:0016787">
    <property type="term" value="F:hydrolase activity"/>
    <property type="evidence" value="ECO:0007669"/>
    <property type="project" value="UniProtKB-KW"/>
</dbReference>
<keyword evidence="3" id="KW-0479">Metal-binding</keyword>
<dbReference type="NCBIfam" id="TIGR02244">
    <property type="entry name" value="HAD-IG-Ncltidse"/>
    <property type="match status" value="1"/>
</dbReference>
<feature type="compositionally biased region" description="Low complexity" evidence="8">
    <location>
        <begin position="287"/>
        <end position="303"/>
    </location>
</feature>
<feature type="region of interest" description="Disordered" evidence="8">
    <location>
        <begin position="999"/>
        <end position="1029"/>
    </location>
</feature>
<keyword evidence="6 7" id="KW-0175">Coiled coil</keyword>
<feature type="coiled-coil region" evidence="7">
    <location>
        <begin position="3"/>
        <end position="65"/>
    </location>
</feature>
<dbReference type="GO" id="GO:0072393">
    <property type="term" value="P:microtubule anchoring at microtubule organizing center"/>
    <property type="evidence" value="ECO:0007669"/>
    <property type="project" value="TreeGrafter"/>
</dbReference>
<feature type="compositionally biased region" description="Gly residues" evidence="8">
    <location>
        <begin position="1143"/>
        <end position="1154"/>
    </location>
</feature>
<feature type="compositionally biased region" description="Low complexity" evidence="8">
    <location>
        <begin position="1165"/>
        <end position="1181"/>
    </location>
</feature>
<dbReference type="Pfam" id="PF05761">
    <property type="entry name" value="5_nucleotid"/>
    <property type="match status" value="2"/>
</dbReference>
<dbReference type="Pfam" id="PF09730">
    <property type="entry name" value="BicD"/>
    <property type="match status" value="1"/>
</dbReference>
<feature type="region of interest" description="Disordered" evidence="8">
    <location>
        <begin position="802"/>
        <end position="850"/>
    </location>
</feature>
<feature type="coiled-coil region" evidence="7">
    <location>
        <begin position="718"/>
        <end position="787"/>
    </location>
</feature>
<reference evidence="9 10" key="1">
    <citation type="submission" date="2019-06" db="EMBL/GenBank/DDBJ databases">
        <title>Draft genomes of female and male turbot (Scophthalmus maximus).</title>
        <authorList>
            <person name="Xu H."/>
            <person name="Xu X.-W."/>
            <person name="Shao C."/>
            <person name="Chen S."/>
        </authorList>
    </citation>
    <scope>NUCLEOTIDE SEQUENCE [LARGE SCALE GENOMIC DNA]</scope>
    <source>
        <strain evidence="9">Ysfricsl-2016a</strain>
        <tissue evidence="9">Blood</tissue>
    </source>
</reference>
<feature type="region of interest" description="Disordered" evidence="8">
    <location>
        <begin position="263"/>
        <end position="310"/>
    </location>
</feature>
<feature type="coiled-coil region" evidence="7">
    <location>
        <begin position="102"/>
        <end position="244"/>
    </location>
</feature>
<feature type="region of interest" description="Disordered" evidence="8">
    <location>
        <begin position="391"/>
        <end position="418"/>
    </location>
</feature>
<dbReference type="GO" id="GO:0008093">
    <property type="term" value="F:cytoskeletal anchor activity"/>
    <property type="evidence" value="ECO:0007669"/>
    <property type="project" value="InterPro"/>
</dbReference>
<feature type="compositionally biased region" description="Low complexity" evidence="8">
    <location>
        <begin position="826"/>
        <end position="847"/>
    </location>
</feature>
<dbReference type="InterPro" id="IPR018477">
    <property type="entry name" value="BICD"/>
</dbReference>
<dbReference type="GO" id="GO:0034452">
    <property type="term" value="F:dynactin binding"/>
    <property type="evidence" value="ECO:0007669"/>
    <property type="project" value="TreeGrafter"/>
</dbReference>
<feature type="region of interest" description="Disordered" evidence="8">
    <location>
        <begin position="864"/>
        <end position="891"/>
    </location>
</feature>
<feature type="compositionally biased region" description="Polar residues" evidence="8">
    <location>
        <begin position="391"/>
        <end position="400"/>
    </location>
</feature>
<evidence type="ECO:0000313" key="9">
    <source>
        <dbReference type="EMBL" id="KAF0035684.1"/>
    </source>
</evidence>
<dbReference type="GO" id="GO:0046872">
    <property type="term" value="F:metal ion binding"/>
    <property type="evidence" value="ECO:0007669"/>
    <property type="project" value="UniProtKB-KW"/>
</dbReference>
<comment type="similarity">
    <text evidence="1">Belongs to the 5'(3')-deoxyribonucleotidase family.</text>
</comment>
<keyword evidence="4" id="KW-0378">Hydrolase</keyword>
<feature type="region of interest" description="Disordered" evidence="8">
    <location>
        <begin position="910"/>
        <end position="950"/>
    </location>
</feature>
<gene>
    <name evidence="9" type="ORF">F2P81_010996</name>
</gene>
<evidence type="ECO:0000256" key="2">
    <source>
        <dbReference type="ARBA" id="ARBA00010061"/>
    </source>
</evidence>
<dbReference type="InterPro" id="IPR023214">
    <property type="entry name" value="HAD_sf"/>
</dbReference>
<feature type="compositionally biased region" description="Polar residues" evidence="8">
    <location>
        <begin position="1014"/>
        <end position="1029"/>
    </location>
</feature>
<feature type="region of interest" description="Disordered" evidence="8">
    <location>
        <begin position="1129"/>
        <end position="1198"/>
    </location>
</feature>
<feature type="compositionally biased region" description="Acidic residues" evidence="8">
    <location>
        <begin position="404"/>
        <end position="418"/>
    </location>
</feature>
<evidence type="ECO:0000256" key="5">
    <source>
        <dbReference type="ARBA" id="ARBA00022842"/>
    </source>
</evidence>
<dbReference type="GO" id="GO:0005829">
    <property type="term" value="C:cytosol"/>
    <property type="evidence" value="ECO:0007669"/>
    <property type="project" value="TreeGrafter"/>
</dbReference>
<dbReference type="InterPro" id="IPR008380">
    <property type="entry name" value="HAD-SF_hydro_IG_5-nucl"/>
</dbReference>
<comment type="caution">
    <text evidence="9">The sequence shown here is derived from an EMBL/GenBank/DDBJ whole genome shotgun (WGS) entry which is preliminary data.</text>
</comment>
<evidence type="ECO:0000256" key="4">
    <source>
        <dbReference type="ARBA" id="ARBA00022801"/>
    </source>
</evidence>
<evidence type="ECO:0000256" key="6">
    <source>
        <dbReference type="ARBA" id="ARBA00023054"/>
    </source>
</evidence>
<dbReference type="SUPFAM" id="SSF56784">
    <property type="entry name" value="HAD-like"/>
    <property type="match status" value="1"/>
</dbReference>
<evidence type="ECO:0000256" key="1">
    <source>
        <dbReference type="ARBA" id="ARBA00009589"/>
    </source>
</evidence>
<evidence type="ECO:0000256" key="8">
    <source>
        <dbReference type="SAM" id="MobiDB-lite"/>
    </source>
</evidence>
<evidence type="ECO:0000256" key="7">
    <source>
        <dbReference type="SAM" id="Coils"/>
    </source>
</evidence>
<evidence type="ECO:0000313" key="10">
    <source>
        <dbReference type="Proteomes" id="UP000438429"/>
    </source>
</evidence>
<dbReference type="GO" id="GO:0005794">
    <property type="term" value="C:Golgi apparatus"/>
    <property type="evidence" value="ECO:0007669"/>
    <property type="project" value="TreeGrafter"/>
</dbReference>
<organism evidence="9 10">
    <name type="scientific">Scophthalmus maximus</name>
    <name type="common">Turbot</name>
    <name type="synonym">Psetta maxima</name>
    <dbReference type="NCBI Taxonomy" id="52904"/>
    <lineage>
        <taxon>Eukaryota</taxon>
        <taxon>Metazoa</taxon>
        <taxon>Chordata</taxon>
        <taxon>Craniata</taxon>
        <taxon>Vertebrata</taxon>
        <taxon>Euteleostomi</taxon>
        <taxon>Actinopterygii</taxon>
        <taxon>Neopterygii</taxon>
        <taxon>Teleostei</taxon>
        <taxon>Neoteleostei</taxon>
        <taxon>Acanthomorphata</taxon>
        <taxon>Carangaria</taxon>
        <taxon>Pleuronectiformes</taxon>
        <taxon>Pleuronectoidei</taxon>
        <taxon>Scophthalmidae</taxon>
        <taxon>Scophthalmus</taxon>
    </lineage>
</organism>
<proteinExistence type="inferred from homology"/>
<evidence type="ECO:0000256" key="3">
    <source>
        <dbReference type="ARBA" id="ARBA00022723"/>
    </source>
</evidence>
<dbReference type="InterPro" id="IPR036412">
    <property type="entry name" value="HAD-like_sf"/>
</dbReference>
<keyword evidence="5" id="KW-0460">Magnesium</keyword>
<dbReference type="GO" id="GO:0070840">
    <property type="term" value="F:dynein complex binding"/>
    <property type="evidence" value="ECO:0007669"/>
    <property type="project" value="InterPro"/>
</dbReference>
<dbReference type="EMBL" id="VEVO01000010">
    <property type="protein sequence ID" value="KAF0035684.1"/>
    <property type="molecule type" value="Genomic_DNA"/>
</dbReference>
<dbReference type="Gene3D" id="3.40.50.1000">
    <property type="entry name" value="HAD superfamily/HAD-like"/>
    <property type="match status" value="1"/>
</dbReference>
<sequence length="1672" mass="186547">MGSGDLQADLVRLTLELQEATEEKLQAARYGLVVLEESAALKMKHRQLEEEHEVLRVELQQLREAFADSVNSQKRAAADGECREENLLQETATKEAAMATRIEEVQAELKQTRLALGNAHAEIDRLGVVSGQLKKECECLEAEKGHLRDEMKEFKVRELRQLQDNGELEEENISLQKQVSVLKENQLELSQKNEEQEELRAQADESARLREITEMQLDEALEALKEEREQKNSLRRELSSLTLHPFDTVGNLELHLEQLDRSRETGQGGEGVGEGEGEDQDSGYNNGPGSAPGSAHPPHSGGSKSNGLIHCCSTPRTSDVFLRAPASGLVSDLLSELHFSDSQKLKQQLLQAEREKSSLTNKVEELQMQLVMSRQALGQQEDKVGSLTKQLEAVQSSQQHNQEDGADDDGMDEVGGDGVFDYEVDTKSKEVLEARMRSASEELLKLRDELTQAGTRYNTLEQRHKQEKDRWRAEAQELADKIRQCIKSSRQDQERIGDLEKEIGATRKVAIDSEGHLSVAQEELLAFSEELSNLYHHICVCNNLTPKRVTLDYYRDGARAGGVGSSVRRAHHVFAQQNSQKKPRDMFTSKAAALQFMGEVDSAGATGDSPSCPGSPTLDFRDPSNVSNLVAVIRCQIKHLRVAVDLCRQRGAMPYSGLMVSGESERDAESLMEEVLKLKSLLSTKREQIATLRTVLKANKQTAELALSNLKTKYETEKSMVSETMMKLRNELKALKEDAATFSSLRVMFASRCDQYVTQLDEMQRQLAAAEDEKKTLNSLLRMAIQQKLALTQRLEDLEVPLSPHSLNSSPRRSRAKELATKSGRASRSPRSSPARPPLRSSPRASPVLGVPAMATHHLRALTRSLHTSPVRTPLSVCPDSLTGSRRRRGEALPRDATFIRSRSVSDNLNGRSLARNGSTGSVNGEEMVKTQVRDSRKGGSGRRASAPARQDTFITARVLPSSFFSPSVENLTSSRALCVNPNKHGAWSEIKQKPDLIPNVDISVRGKRPPAQGSDSSRRSTVPRNSLSAQIDVKRSACPSVQTRTTSRESRRRSSTCTGASYGLWHVIGCRHRRSLPLAAGGAAGGEGRGLCVQACCAPVNRQFFISCSDVSEEMSAKSVGSVLTRSLWTGGNKTPPVRRTCGGGGGGGGGGEQRPRGGTTEQSCGSGSDGPSGDVTSSTEPPGTKTRPAEPVRAAGVTAVRRRSFTSTAAPVDQRSHLWARYSDMRRLVHDLIPPGACNLLNSSTVYANNEVSLSEVDIYGFDYDYTLALYSNALNTMIYNTARSFLIEHFKYPEGIRKYDYIPNFAVRGLHYDIQKGLLMKIDAFHYIQPGTVYRGLSPVPDEDVLQMFGGTFHVPLQQDSGFYGKGPRVKQFMDIFSIPEMTLLAAANDFFITNGIEYDPVHLYKDVSEAIGMVHLKGYMYKWVMQDLDKFILRGDETDAVLHRLVSQGKKLFLITNSPFSFVDKGMKHMVGNNWREFFDVVIVQADKPHFFTDCIKSVHVNQKPSLLVLKNRDLMLRHGWRTAAIVPELEQETKVVSTDRYALNLTWLQALTGLMERLQTHRDKDSQQVFQEWQKEREELRIMTKNLFNPQFGSIFRTCHNPTYFSRRLCRFSDVYMASLSCLLNYDLSYTFYPRRTPLQHEAPLWMDQLCTGCIKTPFLEEMSHIR</sequence>
<feature type="compositionally biased region" description="Polar residues" evidence="8">
    <location>
        <begin position="910"/>
        <end position="923"/>
    </location>
</feature>
<feature type="coiled-coil region" evidence="7">
    <location>
        <begin position="342"/>
        <end position="383"/>
    </location>
</feature>